<gene>
    <name evidence="2" type="ORF">SAMN04488044_0732</name>
</gene>
<evidence type="ECO:0000313" key="2">
    <source>
        <dbReference type="EMBL" id="SHG42148.1"/>
    </source>
</evidence>
<accession>A0A1M5JNP5</accession>
<dbReference type="SUPFAM" id="SSF46894">
    <property type="entry name" value="C-terminal effector domain of the bipartite response regulators"/>
    <property type="match status" value="1"/>
</dbReference>
<evidence type="ECO:0000259" key="1">
    <source>
        <dbReference type="SMART" id="SM00421"/>
    </source>
</evidence>
<keyword evidence="3" id="KW-1185">Reference proteome</keyword>
<dbReference type="EMBL" id="FQWM01000001">
    <property type="protein sequence ID" value="SHG42148.1"/>
    <property type="molecule type" value="Genomic_DNA"/>
</dbReference>
<dbReference type="InterPro" id="IPR000792">
    <property type="entry name" value="Tscrpt_reg_LuxR_C"/>
</dbReference>
<sequence>MGKPSFTPEDLSELIGVVYDSAFEEVQWKTLLTKLRAMFPGVGALAWGYDGDTMLPEYVNAGQTPIFPSPFEFNMKNNFGETIAEVVKRTPNGFVVRTKRFFPEAQLLNSRCYTDFLKPSGYRNSLHLKVDHNGEKGAFLGFPLPADPKREAEVHDPLFKVLKLLAPHAVRASQLARALALAKRATEAFSGFFDGIILPMLVTDVKGKYLFGNTAGRQILSRGDPFKVARDGALTLSNTYDTADLYHKISQTSRDLVQSGLKVHTHESPLMLAISPFRPSMRDASAIDRHLLDEEQMFAIFVGQSVHDAVNTALLEDVFDLSAREAQVCKSLLLGQSVATIAETAQRSPKTVRNQIQMIYEKVGVSSNAELLDRLSVFRTVGTMFESSPENRLMETMTASKTVH</sequence>
<feature type="domain" description="HTH luxR-type" evidence="1">
    <location>
        <begin position="318"/>
        <end position="375"/>
    </location>
</feature>
<organism evidence="2 3">
    <name type="scientific">Cognatishimia maritima</name>
    <dbReference type="NCBI Taxonomy" id="870908"/>
    <lineage>
        <taxon>Bacteria</taxon>
        <taxon>Pseudomonadati</taxon>
        <taxon>Pseudomonadota</taxon>
        <taxon>Alphaproteobacteria</taxon>
        <taxon>Rhodobacterales</taxon>
        <taxon>Paracoccaceae</taxon>
        <taxon>Cognatishimia</taxon>
    </lineage>
</organism>
<dbReference type="Pfam" id="PF00196">
    <property type="entry name" value="GerE"/>
    <property type="match status" value="1"/>
</dbReference>
<dbReference type="STRING" id="870908.SAMN04488044_0732"/>
<dbReference type="GO" id="GO:0003677">
    <property type="term" value="F:DNA binding"/>
    <property type="evidence" value="ECO:0007669"/>
    <property type="project" value="InterPro"/>
</dbReference>
<dbReference type="InterPro" id="IPR036388">
    <property type="entry name" value="WH-like_DNA-bd_sf"/>
</dbReference>
<protein>
    <submittedName>
        <fullName evidence="2">Regulatory protein, luxR family</fullName>
    </submittedName>
</protein>
<dbReference type="Proteomes" id="UP000184211">
    <property type="component" value="Unassembled WGS sequence"/>
</dbReference>
<dbReference type="AlphaFoldDB" id="A0A1M5JNP5"/>
<dbReference type="GO" id="GO:0006355">
    <property type="term" value="P:regulation of DNA-templated transcription"/>
    <property type="evidence" value="ECO:0007669"/>
    <property type="project" value="InterPro"/>
</dbReference>
<evidence type="ECO:0000313" key="3">
    <source>
        <dbReference type="Proteomes" id="UP000184211"/>
    </source>
</evidence>
<reference evidence="3" key="1">
    <citation type="submission" date="2016-11" db="EMBL/GenBank/DDBJ databases">
        <authorList>
            <person name="Varghese N."/>
            <person name="Submissions S."/>
        </authorList>
    </citation>
    <scope>NUCLEOTIDE SEQUENCE [LARGE SCALE GENOMIC DNA]</scope>
    <source>
        <strain evidence="3">DSM 28223</strain>
    </source>
</reference>
<dbReference type="Gene3D" id="1.10.10.10">
    <property type="entry name" value="Winged helix-like DNA-binding domain superfamily/Winged helix DNA-binding domain"/>
    <property type="match status" value="1"/>
</dbReference>
<name>A0A1M5JNP5_9RHOB</name>
<dbReference type="SMART" id="SM00421">
    <property type="entry name" value="HTH_LUXR"/>
    <property type="match status" value="1"/>
</dbReference>
<dbReference type="InterPro" id="IPR016032">
    <property type="entry name" value="Sig_transdc_resp-reg_C-effctor"/>
</dbReference>
<dbReference type="RefSeq" id="WP_072790636.1">
    <property type="nucleotide sequence ID" value="NZ_FQWM01000001.1"/>
</dbReference>
<dbReference type="OrthoDB" id="5497412at2"/>
<proteinExistence type="predicted"/>